<dbReference type="PANTHER" id="PTHR30055:SF146">
    <property type="entry name" value="HTH-TYPE TRANSCRIPTIONAL DUAL REGULATOR CECR"/>
    <property type="match status" value="1"/>
</dbReference>
<dbReference type="PROSITE" id="PS50977">
    <property type="entry name" value="HTH_TETR_2"/>
    <property type="match status" value="1"/>
</dbReference>
<gene>
    <name evidence="4" type="ORF">J2S57_002186</name>
</gene>
<protein>
    <submittedName>
        <fullName evidence="4">AcrR family transcriptional regulator</fullName>
    </submittedName>
</protein>
<evidence type="ECO:0000256" key="1">
    <source>
        <dbReference type="ARBA" id="ARBA00023125"/>
    </source>
</evidence>
<dbReference type="InterPro" id="IPR039536">
    <property type="entry name" value="TetR_C_Proteobacteria"/>
</dbReference>
<feature type="DNA-binding region" description="H-T-H motif" evidence="2">
    <location>
        <begin position="27"/>
        <end position="46"/>
    </location>
</feature>
<dbReference type="Proteomes" id="UP001235712">
    <property type="component" value="Unassembled WGS sequence"/>
</dbReference>
<dbReference type="Gene3D" id="1.10.357.10">
    <property type="entry name" value="Tetracycline Repressor, domain 2"/>
    <property type="match status" value="1"/>
</dbReference>
<dbReference type="PROSITE" id="PS01081">
    <property type="entry name" value="HTH_TETR_1"/>
    <property type="match status" value="1"/>
</dbReference>
<proteinExistence type="predicted"/>
<evidence type="ECO:0000313" key="4">
    <source>
        <dbReference type="EMBL" id="MDP9826437.1"/>
    </source>
</evidence>
<dbReference type="InterPro" id="IPR050109">
    <property type="entry name" value="HTH-type_TetR-like_transc_reg"/>
</dbReference>
<name>A0ABT9P183_9ACTN</name>
<feature type="domain" description="HTH tetR-type" evidence="3">
    <location>
        <begin position="4"/>
        <end position="64"/>
    </location>
</feature>
<dbReference type="EMBL" id="JAUSQZ010000001">
    <property type="protein sequence ID" value="MDP9826437.1"/>
    <property type="molecule type" value="Genomic_DNA"/>
</dbReference>
<dbReference type="Pfam" id="PF00440">
    <property type="entry name" value="TetR_N"/>
    <property type="match status" value="1"/>
</dbReference>
<organism evidence="4 5">
    <name type="scientific">Kineosporia succinea</name>
    <dbReference type="NCBI Taxonomy" id="84632"/>
    <lineage>
        <taxon>Bacteria</taxon>
        <taxon>Bacillati</taxon>
        <taxon>Actinomycetota</taxon>
        <taxon>Actinomycetes</taxon>
        <taxon>Kineosporiales</taxon>
        <taxon>Kineosporiaceae</taxon>
        <taxon>Kineosporia</taxon>
    </lineage>
</organism>
<evidence type="ECO:0000256" key="2">
    <source>
        <dbReference type="PROSITE-ProRule" id="PRU00335"/>
    </source>
</evidence>
<evidence type="ECO:0000313" key="5">
    <source>
        <dbReference type="Proteomes" id="UP001235712"/>
    </source>
</evidence>
<comment type="caution">
    <text evidence="4">The sequence shown here is derived from an EMBL/GenBank/DDBJ whole genome shotgun (WGS) entry which is preliminary data.</text>
</comment>
<dbReference type="PANTHER" id="PTHR30055">
    <property type="entry name" value="HTH-TYPE TRANSCRIPTIONAL REGULATOR RUTR"/>
    <property type="match status" value="1"/>
</dbReference>
<dbReference type="PRINTS" id="PR00455">
    <property type="entry name" value="HTHTETR"/>
</dbReference>
<dbReference type="InterPro" id="IPR023772">
    <property type="entry name" value="DNA-bd_HTH_TetR-type_CS"/>
</dbReference>
<dbReference type="SUPFAM" id="SSF46689">
    <property type="entry name" value="Homeodomain-like"/>
    <property type="match status" value="1"/>
</dbReference>
<dbReference type="InterPro" id="IPR009057">
    <property type="entry name" value="Homeodomain-like_sf"/>
</dbReference>
<dbReference type="Pfam" id="PF14246">
    <property type="entry name" value="TetR_C_7"/>
    <property type="match status" value="1"/>
</dbReference>
<dbReference type="InterPro" id="IPR001647">
    <property type="entry name" value="HTH_TetR"/>
</dbReference>
<reference evidence="4 5" key="1">
    <citation type="submission" date="2023-07" db="EMBL/GenBank/DDBJ databases">
        <title>Sequencing the genomes of 1000 actinobacteria strains.</title>
        <authorList>
            <person name="Klenk H.-P."/>
        </authorList>
    </citation>
    <scope>NUCLEOTIDE SEQUENCE [LARGE SCALE GENOMIC DNA]</scope>
    <source>
        <strain evidence="4 5">DSM 44388</strain>
    </source>
</reference>
<keyword evidence="1 2" id="KW-0238">DNA-binding</keyword>
<keyword evidence="5" id="KW-1185">Reference proteome</keyword>
<evidence type="ECO:0000259" key="3">
    <source>
        <dbReference type="PROSITE" id="PS50977"/>
    </source>
</evidence>
<dbReference type="Gene3D" id="1.10.10.60">
    <property type="entry name" value="Homeodomain-like"/>
    <property type="match status" value="1"/>
</dbReference>
<dbReference type="RefSeq" id="WP_307241215.1">
    <property type="nucleotide sequence ID" value="NZ_JAUSQZ010000001.1"/>
</dbReference>
<accession>A0ABT9P183</accession>
<sequence length="205" mass="22054">MALRDRRREILDAAAPIFGEEGYERASIDAIASRAGVSKPTVYSHFGGKEQLFRESVADSAQQQNEAALGAIAQLDYSAEGWQEALYRLGLGLADCSLSPCSVFLDRMIAAEVGRDPDIFDVVQVRAVRPVQEALAGRLAMLGNAGFLRIADPVKAARQFMVLVNAELPGLTVLGTQRISTEAFEGAVHDGVDTFLRAYAAEPAI</sequence>